<keyword evidence="7 9" id="KW-0472">Membrane</keyword>
<proteinExistence type="inferred from homology"/>
<evidence type="ECO:0000256" key="9">
    <source>
        <dbReference type="PROSITE-ProRule" id="PRU01360"/>
    </source>
</evidence>
<evidence type="ECO:0000256" key="8">
    <source>
        <dbReference type="ARBA" id="ARBA00023237"/>
    </source>
</evidence>
<keyword evidence="5 10" id="KW-0732">Signal</keyword>
<evidence type="ECO:0000259" key="11">
    <source>
        <dbReference type="Pfam" id="PF07715"/>
    </source>
</evidence>
<protein>
    <submittedName>
        <fullName evidence="12">TonB-dependent receptor</fullName>
    </submittedName>
</protein>
<comment type="caution">
    <text evidence="12">The sequence shown here is derived from an EMBL/GenBank/DDBJ whole genome shotgun (WGS) entry which is preliminary data.</text>
</comment>
<keyword evidence="2 9" id="KW-0813">Transport</keyword>
<feature type="chain" id="PRO_5045227875" evidence="10">
    <location>
        <begin position="20"/>
        <end position="624"/>
    </location>
</feature>
<keyword evidence="13" id="KW-1185">Reference proteome</keyword>
<sequence>MNKNYLRLCATFLVGNVLAAQEVQQDSTEVNQLQEVVVTDSRFALKRENSGKTVIKITSEELERNQGKTISQIINTKSGIEINGSRGRNGVILGNYVRGGRGRQVLVIIDGVQVSDPSSFSSEYDLRLLSTANIESIEIIKGAASTLYGTNAATAVINITSKKPSKAGIAANFQSSMGTNQTSEEQRNTIADFSNNAAINGTLKKFTYSANFSNTYTNGISAVITPENEEDSFSRINTNVRLGYQITNALDISVFGNHSKTEFEFDESFGFLDADYVFNTEQNRFGFSTNFKYGPGSIHANGAYSTYDSESISAFGGTFESHNYVADIYNKINFNNAFYTIVGLNYIKNEIVLDEEKNFTITDPYANVVYVSDFGLNVNAGARLNNHSEYGSNFIYNINPSYTIKTDSGYAKILGSYATSYITPSLNQLFGNFGPNPDLLPEDDRTIEGGLEYSITNKFRTSVLYFNRKEENFVFFDNTTFGFLNAENTIDAKGVEVELQWIPVDDLRFDANYTFTERQGDNAIRIPKHKLNVLAAYSFSKRTNASVAYAYTGERSDTDFSVFPSVDVPLEAFSLVDLYVGHELLPKKLKLFFNVDNLLNEDFQETLGFSTRGRNYRIGMNLNF</sequence>
<comment type="subcellular location">
    <subcellularLocation>
        <location evidence="1 9">Cell outer membrane</location>
        <topology evidence="1 9">Multi-pass membrane protein</topology>
    </subcellularLocation>
</comment>
<reference evidence="12 13" key="1">
    <citation type="submission" date="2019-05" db="EMBL/GenBank/DDBJ databases">
        <title>Flagellimonas sp. AsT0115, sp. nov., isolated from a marine red algae, Asparagopsis taxiformis.</title>
        <authorList>
            <person name="Kim J."/>
            <person name="Jeong S.E."/>
            <person name="Jeon C.O."/>
        </authorList>
    </citation>
    <scope>NUCLEOTIDE SEQUENCE [LARGE SCALE GENOMIC DNA]</scope>
    <source>
        <strain evidence="12 13">AsT0115</strain>
    </source>
</reference>
<evidence type="ECO:0000256" key="1">
    <source>
        <dbReference type="ARBA" id="ARBA00004571"/>
    </source>
</evidence>
<dbReference type="Gene3D" id="2.40.170.20">
    <property type="entry name" value="TonB-dependent receptor, beta-barrel domain"/>
    <property type="match status" value="1"/>
</dbReference>
<feature type="signal peptide" evidence="10">
    <location>
        <begin position="1"/>
        <end position="19"/>
    </location>
</feature>
<evidence type="ECO:0000313" key="12">
    <source>
        <dbReference type="EMBL" id="TMU56890.1"/>
    </source>
</evidence>
<dbReference type="InterPro" id="IPR036942">
    <property type="entry name" value="Beta-barrel_TonB_sf"/>
</dbReference>
<name>A0ABY2WQ82_9FLAO</name>
<dbReference type="InterPro" id="IPR039426">
    <property type="entry name" value="TonB-dep_rcpt-like"/>
</dbReference>
<dbReference type="Gene3D" id="2.170.130.10">
    <property type="entry name" value="TonB-dependent receptor, plug domain"/>
    <property type="match status" value="1"/>
</dbReference>
<evidence type="ECO:0000256" key="10">
    <source>
        <dbReference type="SAM" id="SignalP"/>
    </source>
</evidence>
<keyword evidence="6" id="KW-0798">TonB box</keyword>
<dbReference type="RefSeq" id="WP_138833798.1">
    <property type="nucleotide sequence ID" value="NZ_VCNI01000001.1"/>
</dbReference>
<keyword evidence="4 9" id="KW-0812">Transmembrane</keyword>
<dbReference type="PANTHER" id="PTHR30069:SF29">
    <property type="entry name" value="HEMOGLOBIN AND HEMOGLOBIN-HAPTOGLOBIN-BINDING PROTEIN 1-RELATED"/>
    <property type="match status" value="1"/>
</dbReference>
<dbReference type="EMBL" id="VCNI01000001">
    <property type="protein sequence ID" value="TMU56890.1"/>
    <property type="molecule type" value="Genomic_DNA"/>
</dbReference>
<accession>A0ABY2WQ82</accession>
<dbReference type="SUPFAM" id="SSF56935">
    <property type="entry name" value="Porins"/>
    <property type="match status" value="1"/>
</dbReference>
<organism evidence="12 13">
    <name type="scientific">Flagellimonas algicola</name>
    <dbReference type="NCBI Taxonomy" id="2583815"/>
    <lineage>
        <taxon>Bacteria</taxon>
        <taxon>Pseudomonadati</taxon>
        <taxon>Bacteroidota</taxon>
        <taxon>Flavobacteriia</taxon>
        <taxon>Flavobacteriales</taxon>
        <taxon>Flavobacteriaceae</taxon>
        <taxon>Flagellimonas</taxon>
    </lineage>
</organism>
<comment type="similarity">
    <text evidence="9">Belongs to the TonB-dependent receptor family.</text>
</comment>
<dbReference type="InterPro" id="IPR010917">
    <property type="entry name" value="TonB_rcpt_CS"/>
</dbReference>
<dbReference type="PROSITE" id="PS52016">
    <property type="entry name" value="TONB_DEPENDENT_REC_3"/>
    <property type="match status" value="1"/>
</dbReference>
<evidence type="ECO:0000256" key="2">
    <source>
        <dbReference type="ARBA" id="ARBA00022448"/>
    </source>
</evidence>
<evidence type="ECO:0000256" key="7">
    <source>
        <dbReference type="ARBA" id="ARBA00023136"/>
    </source>
</evidence>
<evidence type="ECO:0000256" key="3">
    <source>
        <dbReference type="ARBA" id="ARBA00022452"/>
    </source>
</evidence>
<dbReference type="InterPro" id="IPR012910">
    <property type="entry name" value="Plug_dom"/>
</dbReference>
<evidence type="ECO:0000256" key="5">
    <source>
        <dbReference type="ARBA" id="ARBA00022729"/>
    </source>
</evidence>
<dbReference type="PANTHER" id="PTHR30069">
    <property type="entry name" value="TONB-DEPENDENT OUTER MEMBRANE RECEPTOR"/>
    <property type="match status" value="1"/>
</dbReference>
<keyword evidence="3 9" id="KW-1134">Transmembrane beta strand</keyword>
<dbReference type="InterPro" id="IPR037066">
    <property type="entry name" value="Plug_dom_sf"/>
</dbReference>
<keyword evidence="8 9" id="KW-0998">Cell outer membrane</keyword>
<evidence type="ECO:0000256" key="4">
    <source>
        <dbReference type="ARBA" id="ARBA00022692"/>
    </source>
</evidence>
<feature type="domain" description="TonB-dependent receptor plug" evidence="11">
    <location>
        <begin position="49"/>
        <end position="155"/>
    </location>
</feature>
<dbReference type="PROSITE" id="PS01156">
    <property type="entry name" value="TONB_DEPENDENT_REC_2"/>
    <property type="match status" value="1"/>
</dbReference>
<gene>
    <name evidence="12" type="ORF">FGG15_04915</name>
</gene>
<evidence type="ECO:0000256" key="6">
    <source>
        <dbReference type="ARBA" id="ARBA00023077"/>
    </source>
</evidence>
<dbReference type="Pfam" id="PF07715">
    <property type="entry name" value="Plug"/>
    <property type="match status" value="1"/>
</dbReference>
<dbReference type="Proteomes" id="UP000751614">
    <property type="component" value="Unassembled WGS sequence"/>
</dbReference>
<evidence type="ECO:0000313" key="13">
    <source>
        <dbReference type="Proteomes" id="UP000751614"/>
    </source>
</evidence>
<keyword evidence="12" id="KW-0675">Receptor</keyword>